<dbReference type="GeneID" id="14918789"/>
<dbReference type="AlphaFoldDB" id="L8GYJ9"/>
<keyword evidence="2" id="KW-1185">Reference proteome</keyword>
<name>L8GYJ9_ACACF</name>
<protein>
    <submittedName>
        <fullName evidence="1">Uncharacterized protein</fullName>
    </submittedName>
</protein>
<evidence type="ECO:0000313" key="2">
    <source>
        <dbReference type="Proteomes" id="UP000011083"/>
    </source>
</evidence>
<dbReference type="KEGG" id="acan:ACA1_102320"/>
<accession>L8GYJ9</accession>
<gene>
    <name evidence="1" type="ORF">ACA1_102320</name>
</gene>
<dbReference type="VEuPathDB" id="AmoebaDB:ACA1_102320"/>
<dbReference type="Proteomes" id="UP000011083">
    <property type="component" value="Unassembled WGS sequence"/>
</dbReference>
<sequence>MSPSEIMGQVHVSALMPTVAKASYTSATANILKFKPDVQSGSLATVISNPSSSTTSDGDGDNTVAIAAGVAVPVALARWRAW</sequence>
<evidence type="ECO:0000313" key="1">
    <source>
        <dbReference type="EMBL" id="ELR18027.1"/>
    </source>
</evidence>
<dbReference type="RefSeq" id="XP_004340046.1">
    <property type="nucleotide sequence ID" value="XM_004339998.1"/>
</dbReference>
<reference evidence="1 2" key="1">
    <citation type="journal article" date="2013" name="Genome Biol.">
        <title>Genome of Acanthamoeba castellanii highlights extensive lateral gene transfer and early evolution of tyrosine kinase signaling.</title>
        <authorList>
            <person name="Clarke M."/>
            <person name="Lohan A.J."/>
            <person name="Liu B."/>
            <person name="Lagkouvardos I."/>
            <person name="Roy S."/>
            <person name="Zafar N."/>
            <person name="Bertelli C."/>
            <person name="Schilde C."/>
            <person name="Kianianmomeni A."/>
            <person name="Burglin T.R."/>
            <person name="Frech C."/>
            <person name="Turcotte B."/>
            <person name="Kopec K.O."/>
            <person name="Synnott J.M."/>
            <person name="Choo C."/>
            <person name="Paponov I."/>
            <person name="Finkler A."/>
            <person name="Soon Heng Tan C."/>
            <person name="Hutchins A.P."/>
            <person name="Weinmeier T."/>
            <person name="Rattei T."/>
            <person name="Chu J.S."/>
            <person name="Gimenez G."/>
            <person name="Irimia M."/>
            <person name="Rigden D.J."/>
            <person name="Fitzpatrick D.A."/>
            <person name="Lorenzo-Morales J."/>
            <person name="Bateman A."/>
            <person name="Chiu C.H."/>
            <person name="Tang P."/>
            <person name="Hegemann P."/>
            <person name="Fromm H."/>
            <person name="Raoult D."/>
            <person name="Greub G."/>
            <person name="Miranda-Saavedra D."/>
            <person name="Chen N."/>
            <person name="Nash P."/>
            <person name="Ginger M.L."/>
            <person name="Horn M."/>
            <person name="Schaap P."/>
            <person name="Caler L."/>
            <person name="Loftus B."/>
        </authorList>
    </citation>
    <scope>NUCLEOTIDE SEQUENCE [LARGE SCALE GENOMIC DNA]</scope>
    <source>
        <strain evidence="1 2">Neff</strain>
    </source>
</reference>
<organism evidence="1 2">
    <name type="scientific">Acanthamoeba castellanii (strain ATCC 30010 / Neff)</name>
    <dbReference type="NCBI Taxonomy" id="1257118"/>
    <lineage>
        <taxon>Eukaryota</taxon>
        <taxon>Amoebozoa</taxon>
        <taxon>Discosea</taxon>
        <taxon>Longamoebia</taxon>
        <taxon>Centramoebida</taxon>
        <taxon>Acanthamoebidae</taxon>
        <taxon>Acanthamoeba</taxon>
    </lineage>
</organism>
<proteinExistence type="predicted"/>
<dbReference type="EMBL" id="KB007963">
    <property type="protein sequence ID" value="ELR18027.1"/>
    <property type="molecule type" value="Genomic_DNA"/>
</dbReference>